<keyword evidence="13" id="KW-1185">Reference proteome</keyword>
<protein>
    <submittedName>
        <fullName evidence="12">Bacteriorhodopsin</fullName>
    </submittedName>
</protein>
<evidence type="ECO:0000256" key="6">
    <source>
        <dbReference type="ARBA" id="ARBA00022925"/>
    </source>
</evidence>
<feature type="transmembrane region" description="Helical" evidence="11">
    <location>
        <begin position="188"/>
        <end position="206"/>
    </location>
</feature>
<dbReference type="InterPro" id="IPR001425">
    <property type="entry name" value="Arc/bac/fun_rhodopsins"/>
</dbReference>
<evidence type="ECO:0000256" key="3">
    <source>
        <dbReference type="ARBA" id="ARBA00022543"/>
    </source>
</evidence>
<dbReference type="PRINTS" id="PR00251">
    <property type="entry name" value="BACTRLOPSIN"/>
</dbReference>
<keyword evidence="3" id="KW-0600">Photoreceptor protein</keyword>
<feature type="transmembrane region" description="Helical" evidence="11">
    <location>
        <begin position="24"/>
        <end position="42"/>
    </location>
</feature>
<name>A0A4Q7TNY7_9MICO</name>
<dbReference type="AlphaFoldDB" id="A0A4Q7TNY7"/>
<organism evidence="12 13">
    <name type="scientific">Microcella alkaliphila</name>
    <dbReference type="NCBI Taxonomy" id="279828"/>
    <lineage>
        <taxon>Bacteria</taxon>
        <taxon>Bacillati</taxon>
        <taxon>Actinomycetota</taxon>
        <taxon>Actinomycetes</taxon>
        <taxon>Micrococcales</taxon>
        <taxon>Microbacteriaceae</taxon>
        <taxon>Microcella</taxon>
    </lineage>
</organism>
<evidence type="ECO:0000313" key="13">
    <source>
        <dbReference type="Proteomes" id="UP000292408"/>
    </source>
</evidence>
<dbReference type="GO" id="GO:0009881">
    <property type="term" value="F:photoreceptor activity"/>
    <property type="evidence" value="ECO:0007669"/>
    <property type="project" value="UniProtKB-KW"/>
</dbReference>
<evidence type="ECO:0000256" key="10">
    <source>
        <dbReference type="ARBA" id="ARBA00023170"/>
    </source>
</evidence>
<dbReference type="OrthoDB" id="30586at2"/>
<comment type="caution">
    <text evidence="12">The sequence shown here is derived from an EMBL/GenBank/DDBJ whole genome shotgun (WGS) entry which is preliminary data.</text>
</comment>
<evidence type="ECO:0000256" key="11">
    <source>
        <dbReference type="SAM" id="Phobius"/>
    </source>
</evidence>
<dbReference type="EMBL" id="SGXT01000013">
    <property type="protein sequence ID" value="RZT62534.1"/>
    <property type="molecule type" value="Genomic_DNA"/>
</dbReference>
<comment type="similarity">
    <text evidence="2">Belongs to the archaeal/bacterial/fungal opsin family.</text>
</comment>
<feature type="transmembrane region" description="Helical" evidence="11">
    <location>
        <begin position="54"/>
        <end position="72"/>
    </location>
</feature>
<evidence type="ECO:0000313" key="12">
    <source>
        <dbReference type="EMBL" id="RZT62534.1"/>
    </source>
</evidence>
<dbReference type="GO" id="GO:0005216">
    <property type="term" value="F:monoatomic ion channel activity"/>
    <property type="evidence" value="ECO:0007669"/>
    <property type="project" value="InterPro"/>
</dbReference>
<dbReference type="GO" id="GO:0007602">
    <property type="term" value="P:phototransduction"/>
    <property type="evidence" value="ECO:0007669"/>
    <property type="project" value="UniProtKB-KW"/>
</dbReference>
<dbReference type="SMART" id="SM01021">
    <property type="entry name" value="Bac_rhodopsin"/>
    <property type="match status" value="1"/>
</dbReference>
<dbReference type="PANTHER" id="PTHR28286:SF2">
    <property type="entry name" value="BACTERIORHODOPSIN _OPSIN, NOPA (EUROFUNG)"/>
    <property type="match status" value="1"/>
</dbReference>
<dbReference type="SUPFAM" id="SSF81321">
    <property type="entry name" value="Family A G protein-coupled receptor-like"/>
    <property type="match status" value="1"/>
</dbReference>
<dbReference type="Proteomes" id="UP000292408">
    <property type="component" value="Unassembled WGS sequence"/>
</dbReference>
<feature type="transmembrane region" description="Helical" evidence="11">
    <location>
        <begin position="212"/>
        <end position="231"/>
    </location>
</feature>
<reference evidence="12 13" key="1">
    <citation type="journal article" date="2015" name="Stand. Genomic Sci.">
        <title>Genomic Encyclopedia of Bacterial and Archaeal Type Strains, Phase III: the genomes of soil and plant-associated and newly described type strains.</title>
        <authorList>
            <person name="Whitman W.B."/>
            <person name="Woyke T."/>
            <person name="Klenk H.P."/>
            <person name="Zhou Y."/>
            <person name="Lilburn T.G."/>
            <person name="Beck B.J."/>
            <person name="De Vos P."/>
            <person name="Vandamme P."/>
            <person name="Eisen J.A."/>
            <person name="Garrity G."/>
            <person name="Hugenholtz P."/>
            <person name="Kyrpides N.C."/>
        </authorList>
    </citation>
    <scope>NUCLEOTIDE SEQUENCE [LARGE SCALE GENOMIC DNA]</scope>
    <source>
        <strain evidence="12 13">AC4r</strain>
    </source>
</reference>
<evidence type="ECO:0000256" key="5">
    <source>
        <dbReference type="ARBA" id="ARBA00022692"/>
    </source>
</evidence>
<evidence type="ECO:0000256" key="2">
    <source>
        <dbReference type="ARBA" id="ARBA00008130"/>
    </source>
</evidence>
<feature type="transmembrane region" description="Helical" evidence="11">
    <location>
        <begin position="99"/>
        <end position="117"/>
    </location>
</feature>
<keyword evidence="8" id="KW-0157">Chromophore</keyword>
<dbReference type="PANTHER" id="PTHR28286">
    <property type="match status" value="1"/>
</dbReference>
<gene>
    <name evidence="12" type="ORF">EV140_1064</name>
</gene>
<comment type="subcellular location">
    <subcellularLocation>
        <location evidence="1">Membrane</location>
        <topology evidence="1">Multi-pass membrane protein</topology>
    </subcellularLocation>
</comment>
<evidence type="ECO:0000256" key="7">
    <source>
        <dbReference type="ARBA" id="ARBA00022989"/>
    </source>
</evidence>
<keyword evidence="7 11" id="KW-1133">Transmembrane helix</keyword>
<proteinExistence type="inferred from homology"/>
<keyword evidence="6" id="KW-0681">Retinal protein</keyword>
<dbReference type="RefSeq" id="WP_130281748.1">
    <property type="nucleotide sequence ID" value="NZ_SGXT01000013.1"/>
</dbReference>
<evidence type="ECO:0000256" key="1">
    <source>
        <dbReference type="ARBA" id="ARBA00004141"/>
    </source>
</evidence>
<sequence>MLAALVASGFSIQRSIVEFQIVQAFFMLGFVAMAAGALWFFMERNDLKPELRPVATYATVIAFVAAVLYYVMKDVVQFPLGDIGVEAIRDTVELRYIDWLITTPLLLIEFGIIVALAGAAKKGFVTKIVIADLVMIVTGYLGETGVPGAPSTIILFVISSLAWFYIIWQIFQIDISNGPEHAQRAVRIMRLFVVIGWAIYPIATAIEQFLQIGGADIALAVSIAACIYVVADVINKVGFGIVAIQAAKVSSGIGEVAPSAVTTDPVTT</sequence>
<evidence type="ECO:0000256" key="9">
    <source>
        <dbReference type="ARBA" id="ARBA00023136"/>
    </source>
</evidence>
<evidence type="ECO:0000256" key="8">
    <source>
        <dbReference type="ARBA" id="ARBA00022991"/>
    </source>
</evidence>
<dbReference type="PROSITE" id="PS00950">
    <property type="entry name" value="BACTERIAL_OPSIN_1"/>
    <property type="match status" value="1"/>
</dbReference>
<dbReference type="InterPro" id="IPR018229">
    <property type="entry name" value="Rhodopsin_retinal_BS"/>
</dbReference>
<keyword evidence="5 11" id="KW-0812">Transmembrane</keyword>
<dbReference type="GO" id="GO:0016020">
    <property type="term" value="C:membrane"/>
    <property type="evidence" value="ECO:0007669"/>
    <property type="project" value="UniProtKB-SubCell"/>
</dbReference>
<keyword evidence="9 11" id="KW-0472">Membrane</keyword>
<evidence type="ECO:0000256" key="4">
    <source>
        <dbReference type="ARBA" id="ARBA00022606"/>
    </source>
</evidence>
<feature type="transmembrane region" description="Helical" evidence="11">
    <location>
        <begin position="124"/>
        <end position="142"/>
    </location>
</feature>
<dbReference type="Pfam" id="PF01036">
    <property type="entry name" value="Bac_rhodopsin"/>
    <property type="match status" value="1"/>
</dbReference>
<dbReference type="Gene3D" id="1.20.1070.10">
    <property type="entry name" value="Rhodopsin 7-helix transmembrane proteins"/>
    <property type="match status" value="1"/>
</dbReference>
<feature type="transmembrane region" description="Helical" evidence="11">
    <location>
        <begin position="148"/>
        <end position="168"/>
    </location>
</feature>
<accession>A0A4Q7TNY7</accession>
<keyword evidence="4" id="KW-0716">Sensory transduction</keyword>
<keyword evidence="10" id="KW-0675">Receptor</keyword>